<dbReference type="Proteomes" id="UP000237682">
    <property type="component" value="Unassembled WGS sequence"/>
</dbReference>
<dbReference type="EMBL" id="PUEJ01000001">
    <property type="protein sequence ID" value="PRH89596.1"/>
    <property type="molecule type" value="Genomic_DNA"/>
</dbReference>
<evidence type="ECO:0000256" key="2">
    <source>
        <dbReference type="ARBA" id="ARBA00022777"/>
    </source>
</evidence>
<name>A0A2S9QJR8_9HYPH</name>
<keyword evidence="4" id="KW-1133">Transmembrane helix</keyword>
<reference evidence="5 6" key="1">
    <citation type="submission" date="2018-02" db="EMBL/GenBank/DDBJ databases">
        <title>Whole genome sequencing of endophytic bacterium.</title>
        <authorList>
            <person name="Eedara R."/>
            <person name="Podile A.R."/>
        </authorList>
    </citation>
    <scope>NUCLEOTIDE SEQUENCE [LARGE SCALE GENOMIC DNA]</scope>
    <source>
        <strain evidence="5 6">RP1T</strain>
    </source>
</reference>
<accession>A0A2S9QJR8</accession>
<feature type="transmembrane region" description="Helical" evidence="4">
    <location>
        <begin position="73"/>
        <end position="92"/>
    </location>
</feature>
<proteinExistence type="predicted"/>
<dbReference type="InterPro" id="IPR036890">
    <property type="entry name" value="HATPase_C_sf"/>
</dbReference>
<evidence type="ECO:0000256" key="3">
    <source>
        <dbReference type="ARBA" id="ARBA00023012"/>
    </source>
</evidence>
<dbReference type="CDD" id="cd16917">
    <property type="entry name" value="HATPase_UhpB-NarQ-NarX-like"/>
    <property type="match status" value="1"/>
</dbReference>
<evidence type="ECO:0000313" key="5">
    <source>
        <dbReference type="EMBL" id="PRH89596.1"/>
    </source>
</evidence>
<keyword evidence="1" id="KW-0808">Transferase</keyword>
<keyword evidence="4" id="KW-0472">Membrane</keyword>
<sequence length="455" mass="48428">MSPVADDLGQLGHLLATDTLAVIAAIALMSWLLRRREGVLAWLCCAGIAWCVFNLAGLTGIGARLPDLPASRIALLYPVLFTTLGLAASLVGASLPRGLVVATALACLGLGVAAIPFHGWELTRIAGLASIGVSLLMLGFFATRAETQIGAAERLALAALNALGLGALGVDLYAGTIWPGKSVQFSPYVGVIVLGFSGFVIMRHILANAEARERLNQALGQRIETTKANLLASESARHALEIAHAVKLERERLMREIHDGIGSSLVAALASAERQGKESTTAVVALKGALTDLRVAVDSLEPVEGNVATLLASLRYRYEPELRKSGIAVKWMVEDVPELDWLDAPSALHVLRILQESVSNTMGHSRGTQLTFQCKMALLQGRPGLRIEIADNGSGFDMDAPAIGRGRRNMMQRAEALGARLEVLSKRGEGTATILWLPLVRKQGLILEEGQAAER</sequence>
<dbReference type="RefSeq" id="WP_105860559.1">
    <property type="nucleotide sequence ID" value="NZ_PUEJ01000001.1"/>
</dbReference>
<gene>
    <name evidence="5" type="ORF">C5L14_03285</name>
</gene>
<dbReference type="InterPro" id="IPR050482">
    <property type="entry name" value="Sensor_HK_TwoCompSys"/>
</dbReference>
<keyword evidence="2" id="KW-0418">Kinase</keyword>
<keyword evidence="3" id="KW-0902">Two-component regulatory system</keyword>
<comment type="caution">
    <text evidence="5">The sequence shown here is derived from an EMBL/GenBank/DDBJ whole genome shotgun (WGS) entry which is preliminary data.</text>
</comment>
<dbReference type="PANTHER" id="PTHR24421:SF58">
    <property type="entry name" value="SIGNAL TRANSDUCTION HISTIDINE-PROTEIN KINASE_PHOSPHATASE UHPB"/>
    <property type="match status" value="1"/>
</dbReference>
<keyword evidence="4" id="KW-0812">Transmembrane</keyword>
<feature type="transmembrane region" description="Helical" evidence="4">
    <location>
        <begin position="185"/>
        <end position="206"/>
    </location>
</feature>
<evidence type="ECO:0000256" key="4">
    <source>
        <dbReference type="SAM" id="Phobius"/>
    </source>
</evidence>
<evidence type="ECO:0000256" key="1">
    <source>
        <dbReference type="ARBA" id="ARBA00022679"/>
    </source>
</evidence>
<feature type="transmembrane region" description="Helical" evidence="4">
    <location>
        <begin position="40"/>
        <end position="61"/>
    </location>
</feature>
<dbReference type="PANTHER" id="PTHR24421">
    <property type="entry name" value="NITRATE/NITRITE SENSOR PROTEIN NARX-RELATED"/>
    <property type="match status" value="1"/>
</dbReference>
<feature type="transmembrane region" description="Helical" evidence="4">
    <location>
        <begin position="99"/>
        <end position="119"/>
    </location>
</feature>
<evidence type="ECO:0000313" key="6">
    <source>
        <dbReference type="Proteomes" id="UP000237682"/>
    </source>
</evidence>
<feature type="transmembrane region" description="Helical" evidence="4">
    <location>
        <begin position="12"/>
        <end position="33"/>
    </location>
</feature>
<dbReference type="AlphaFoldDB" id="A0A2S9QJR8"/>
<evidence type="ECO:0008006" key="7">
    <source>
        <dbReference type="Google" id="ProtNLM"/>
    </source>
</evidence>
<feature type="transmembrane region" description="Helical" evidence="4">
    <location>
        <begin position="155"/>
        <end position="179"/>
    </location>
</feature>
<dbReference type="GO" id="GO:0016301">
    <property type="term" value="F:kinase activity"/>
    <property type="evidence" value="ECO:0007669"/>
    <property type="project" value="UniProtKB-KW"/>
</dbReference>
<organism evidence="5 6">
    <name type="scientific">Labrys okinawensis</name>
    <dbReference type="NCBI Taxonomy" id="346911"/>
    <lineage>
        <taxon>Bacteria</taxon>
        <taxon>Pseudomonadati</taxon>
        <taxon>Pseudomonadota</taxon>
        <taxon>Alphaproteobacteria</taxon>
        <taxon>Hyphomicrobiales</taxon>
        <taxon>Xanthobacteraceae</taxon>
        <taxon>Labrys</taxon>
    </lineage>
</organism>
<keyword evidence="6" id="KW-1185">Reference proteome</keyword>
<dbReference type="SUPFAM" id="SSF55874">
    <property type="entry name" value="ATPase domain of HSP90 chaperone/DNA topoisomerase II/histidine kinase"/>
    <property type="match status" value="1"/>
</dbReference>
<feature type="transmembrane region" description="Helical" evidence="4">
    <location>
        <begin position="125"/>
        <end position="143"/>
    </location>
</feature>
<dbReference type="OrthoDB" id="9778496at2"/>
<dbReference type="GO" id="GO:0000160">
    <property type="term" value="P:phosphorelay signal transduction system"/>
    <property type="evidence" value="ECO:0007669"/>
    <property type="project" value="UniProtKB-KW"/>
</dbReference>
<dbReference type="Gene3D" id="3.30.565.10">
    <property type="entry name" value="Histidine kinase-like ATPase, C-terminal domain"/>
    <property type="match status" value="1"/>
</dbReference>
<protein>
    <recommendedName>
        <fullName evidence="7">Histidine kinase/HSP90-like ATPase domain-containing protein</fullName>
    </recommendedName>
</protein>